<dbReference type="Proteomes" id="UP001235939">
    <property type="component" value="Chromosome 06"/>
</dbReference>
<dbReference type="Gene3D" id="3.30.420.10">
    <property type="entry name" value="Ribonuclease H-like superfamily/Ribonuclease H"/>
    <property type="match status" value="2"/>
</dbReference>
<dbReference type="EMBL" id="CP092868">
    <property type="protein sequence ID" value="UYV69306.1"/>
    <property type="molecule type" value="Genomic_DNA"/>
</dbReference>
<evidence type="ECO:0000313" key="2">
    <source>
        <dbReference type="EMBL" id="UYV69306.1"/>
    </source>
</evidence>
<reference evidence="2 3" key="1">
    <citation type="submission" date="2022-01" db="EMBL/GenBank/DDBJ databases">
        <title>A chromosomal length assembly of Cordylochernes scorpioides.</title>
        <authorList>
            <person name="Zeh D."/>
            <person name="Zeh J."/>
        </authorList>
    </citation>
    <scope>NUCLEOTIDE SEQUENCE [LARGE SCALE GENOMIC DNA]</scope>
    <source>
        <strain evidence="2">IN4F17</strain>
        <tissue evidence="2">Whole Body</tissue>
    </source>
</reference>
<dbReference type="PANTHER" id="PTHR46060">
    <property type="entry name" value="MARINER MOS1 TRANSPOSASE-LIKE PROTEIN"/>
    <property type="match status" value="1"/>
</dbReference>
<dbReference type="Gene3D" id="1.10.10.1450">
    <property type="match status" value="1"/>
</dbReference>
<dbReference type="InterPro" id="IPR052709">
    <property type="entry name" value="Transposase-MT_Hybrid"/>
</dbReference>
<feature type="region of interest" description="Disordered" evidence="1">
    <location>
        <begin position="410"/>
        <end position="464"/>
    </location>
</feature>
<accession>A0ABY6KKC8</accession>
<evidence type="ECO:0008006" key="4">
    <source>
        <dbReference type="Google" id="ProtNLM"/>
    </source>
</evidence>
<dbReference type="InterPro" id="IPR036397">
    <property type="entry name" value="RNaseH_sf"/>
</dbReference>
<evidence type="ECO:0000313" key="3">
    <source>
        <dbReference type="Proteomes" id="UP001235939"/>
    </source>
</evidence>
<keyword evidence="3" id="KW-1185">Reference proteome</keyword>
<organism evidence="2 3">
    <name type="scientific">Cordylochernes scorpioides</name>
    <dbReference type="NCBI Taxonomy" id="51811"/>
    <lineage>
        <taxon>Eukaryota</taxon>
        <taxon>Metazoa</taxon>
        <taxon>Ecdysozoa</taxon>
        <taxon>Arthropoda</taxon>
        <taxon>Chelicerata</taxon>
        <taxon>Arachnida</taxon>
        <taxon>Pseudoscorpiones</taxon>
        <taxon>Cheliferoidea</taxon>
        <taxon>Chernetidae</taxon>
        <taxon>Cordylochernes</taxon>
    </lineage>
</organism>
<dbReference type="PANTHER" id="PTHR46060:SF1">
    <property type="entry name" value="MARINER MOS1 TRANSPOSASE-LIKE PROTEIN"/>
    <property type="match status" value="1"/>
</dbReference>
<proteinExistence type="predicted"/>
<evidence type="ECO:0000256" key="1">
    <source>
        <dbReference type="SAM" id="MobiDB-lite"/>
    </source>
</evidence>
<sequence>MELPLVNVSTCELRSVIRFFTAKNETAVNIHRNLVSVYGKECMSIQMVRRRRSWFLEGQQNVHDDERSGRPVTATDNAAVAAVRNVVKADRRVTIDEIMIRLPPGIEIGRSSIGTIMSDILNFRKVCARWVPRLLLENHKQQRMEAARAFLEMPQRDGDQLFSRIVTGDESWVHHSTPETKRQSMVWKKPEESAPKKAKVTISSGKVMAMENFKWEIFTHPPYSPELAPSDFHLFPALKWHLGGKHFANDDEVQAEENHWLRRQDTAWYNSGIKKLLQRYQKFLDRNDQDRKGYIETRREYLKLLERKRNKFNKDRQEKIKNATDPRTFWSAMATLRKRVSISRDIKIEDWYILNRELEEGQEIVSRNYHGPKWLPGVVYENTGPVSVKVETGDGKIINRHLDQVRSFGENESIHSTSSAPQVPPESEVEGTQDAPVVESPAVTPQPVSRRSSRIRKPTNIYDI</sequence>
<gene>
    <name evidence="2" type="ORF">LAZ67_6003196</name>
</gene>
<protein>
    <recommendedName>
        <fullName evidence="4">Transposase</fullName>
    </recommendedName>
</protein>
<name>A0ABY6KKC8_9ARAC</name>